<dbReference type="PANTHER" id="PTHR19136">
    <property type="entry name" value="MOLYBDENUM COFACTOR GUANYLYLTRANSFERASE"/>
    <property type="match status" value="1"/>
</dbReference>
<feature type="binding site" evidence="8">
    <location>
        <position position="103"/>
    </location>
    <ligand>
        <name>Mg(2+)</name>
        <dbReference type="ChEBI" id="CHEBI:18420"/>
    </ligand>
</feature>
<dbReference type="PANTHER" id="PTHR19136:SF81">
    <property type="entry name" value="MOLYBDENUM COFACTOR GUANYLYLTRANSFERASE"/>
    <property type="match status" value="1"/>
</dbReference>
<dbReference type="InterPro" id="IPR025877">
    <property type="entry name" value="MobA-like_NTP_Trfase"/>
</dbReference>
<evidence type="ECO:0000313" key="10">
    <source>
        <dbReference type="EMBL" id="SDK04172.1"/>
    </source>
</evidence>
<dbReference type="GO" id="GO:0006777">
    <property type="term" value="P:Mo-molybdopterin cofactor biosynthetic process"/>
    <property type="evidence" value="ECO:0007669"/>
    <property type="project" value="UniProtKB-KW"/>
</dbReference>
<sequence length="205" mass="23604">MINMKKKSISVVILAGGGSTRMGRNKALLQLGNKTMIEEIIDKVRPLFDEIIVVTNNPEEYPMLRDILFVKDTIKTAQKNSLVGIYTGLLTSQNPYTFIIPCDMPFINSELITYMIHQLEEEDILIPFVEGHYQPLHAIYGKKCLAPIKKLLDKEQYKIINFFPEVSVKTICDEEVTRFSKDMICFLNINTYENYLTIKENWSGI</sequence>
<evidence type="ECO:0000256" key="6">
    <source>
        <dbReference type="ARBA" id="ARBA00023134"/>
    </source>
</evidence>
<dbReference type="CDD" id="cd02503">
    <property type="entry name" value="MobA"/>
    <property type="match status" value="1"/>
</dbReference>
<comment type="domain">
    <text evidence="8">The N-terminal domain determines nucleotide recognition and specific binding, while the C-terminal domain determines the specific binding to the target protein.</text>
</comment>
<keyword evidence="10" id="KW-0548">Nucleotidyltransferase</keyword>
<dbReference type="GO" id="GO:0061603">
    <property type="term" value="F:molybdenum cofactor guanylyltransferase activity"/>
    <property type="evidence" value="ECO:0007669"/>
    <property type="project" value="UniProtKB-EC"/>
</dbReference>
<organism evidence="10 11">
    <name type="scientific">Natronincola ferrireducens</name>
    <dbReference type="NCBI Taxonomy" id="393762"/>
    <lineage>
        <taxon>Bacteria</taxon>
        <taxon>Bacillati</taxon>
        <taxon>Bacillota</taxon>
        <taxon>Clostridia</taxon>
        <taxon>Peptostreptococcales</taxon>
        <taxon>Natronincolaceae</taxon>
        <taxon>Natronincola</taxon>
    </lineage>
</organism>
<evidence type="ECO:0000256" key="1">
    <source>
        <dbReference type="ARBA" id="ARBA00022490"/>
    </source>
</evidence>
<gene>
    <name evidence="8" type="primary">mobA</name>
    <name evidence="10" type="ORF">SAMN05660472_00593</name>
</gene>
<dbReference type="STRING" id="393762.SAMN05660472_00593"/>
<dbReference type="Proteomes" id="UP000198718">
    <property type="component" value="Unassembled WGS sequence"/>
</dbReference>
<dbReference type="EMBL" id="FNFP01000001">
    <property type="protein sequence ID" value="SDK04172.1"/>
    <property type="molecule type" value="Genomic_DNA"/>
</dbReference>
<keyword evidence="4 8" id="KW-0547">Nucleotide-binding</keyword>
<dbReference type="InterPro" id="IPR029044">
    <property type="entry name" value="Nucleotide-diphossugar_trans"/>
</dbReference>
<comment type="function">
    <text evidence="8">Transfers a GMP moiety from GTP to Mo-molybdopterin (Mo-MPT) cofactor (Moco or molybdenum cofactor) to form Mo-molybdopterin guanine dinucleotide (Mo-MGD) cofactor.</text>
</comment>
<dbReference type="InterPro" id="IPR013482">
    <property type="entry name" value="Molybde_CF_guanTrfase"/>
</dbReference>
<evidence type="ECO:0000256" key="4">
    <source>
        <dbReference type="ARBA" id="ARBA00022741"/>
    </source>
</evidence>
<evidence type="ECO:0000259" key="9">
    <source>
        <dbReference type="Pfam" id="PF12804"/>
    </source>
</evidence>
<accession>A0A1G8YMS2</accession>
<dbReference type="EC" id="2.7.7.77" evidence="8"/>
<dbReference type="Pfam" id="PF12804">
    <property type="entry name" value="NTP_transf_3"/>
    <property type="match status" value="1"/>
</dbReference>
<comment type="subcellular location">
    <subcellularLocation>
        <location evidence="8">Cytoplasm</location>
    </subcellularLocation>
</comment>
<evidence type="ECO:0000256" key="8">
    <source>
        <dbReference type="HAMAP-Rule" id="MF_00316"/>
    </source>
</evidence>
<feature type="domain" description="MobA-like NTP transferase" evidence="9">
    <location>
        <begin position="11"/>
        <end position="158"/>
    </location>
</feature>
<name>A0A1G8YMS2_9FIRM</name>
<dbReference type="GO" id="GO:0005737">
    <property type="term" value="C:cytoplasm"/>
    <property type="evidence" value="ECO:0007669"/>
    <property type="project" value="UniProtKB-SubCell"/>
</dbReference>
<feature type="binding site" evidence="8">
    <location>
        <position position="26"/>
    </location>
    <ligand>
        <name>GTP</name>
        <dbReference type="ChEBI" id="CHEBI:37565"/>
    </ligand>
</feature>
<evidence type="ECO:0000256" key="2">
    <source>
        <dbReference type="ARBA" id="ARBA00022679"/>
    </source>
</evidence>
<keyword evidence="11" id="KW-1185">Reference proteome</keyword>
<comment type="caution">
    <text evidence="8">Lacks conserved residue(s) required for the propagation of feature annotation.</text>
</comment>
<comment type="cofactor">
    <cofactor evidence="8">
        <name>Mg(2+)</name>
        <dbReference type="ChEBI" id="CHEBI:18420"/>
    </cofactor>
</comment>
<dbReference type="SUPFAM" id="SSF53448">
    <property type="entry name" value="Nucleotide-diphospho-sugar transferases"/>
    <property type="match status" value="1"/>
</dbReference>
<reference evidence="10 11" key="1">
    <citation type="submission" date="2016-10" db="EMBL/GenBank/DDBJ databases">
        <authorList>
            <person name="de Groot N.N."/>
        </authorList>
    </citation>
    <scope>NUCLEOTIDE SEQUENCE [LARGE SCALE GENOMIC DNA]</scope>
    <source>
        <strain evidence="10 11">DSM 18346</strain>
    </source>
</reference>
<evidence type="ECO:0000256" key="7">
    <source>
        <dbReference type="ARBA" id="ARBA00023150"/>
    </source>
</evidence>
<dbReference type="HAMAP" id="MF_00316">
    <property type="entry name" value="MobA"/>
    <property type="match status" value="1"/>
</dbReference>
<keyword evidence="6 8" id="KW-0342">GTP-binding</keyword>
<comment type="similarity">
    <text evidence="8">Belongs to the MobA family.</text>
</comment>
<feature type="binding site" evidence="8">
    <location>
        <position position="72"/>
    </location>
    <ligand>
        <name>GTP</name>
        <dbReference type="ChEBI" id="CHEBI:37565"/>
    </ligand>
</feature>
<keyword evidence="5 8" id="KW-0460">Magnesium</keyword>
<evidence type="ECO:0000313" key="11">
    <source>
        <dbReference type="Proteomes" id="UP000198718"/>
    </source>
</evidence>
<feature type="binding site" evidence="8">
    <location>
        <begin position="14"/>
        <end position="16"/>
    </location>
    <ligand>
        <name>GTP</name>
        <dbReference type="ChEBI" id="CHEBI:37565"/>
    </ligand>
</feature>
<evidence type="ECO:0000256" key="5">
    <source>
        <dbReference type="ARBA" id="ARBA00022842"/>
    </source>
</evidence>
<protein>
    <recommendedName>
        <fullName evidence="8">Probable molybdenum cofactor guanylyltransferase</fullName>
        <shortName evidence="8">MoCo guanylyltransferase</shortName>
        <ecNumber evidence="8">2.7.7.77</ecNumber>
    </recommendedName>
    <alternativeName>
        <fullName evidence="8">GTP:molybdopterin guanylyltransferase</fullName>
    </alternativeName>
    <alternativeName>
        <fullName evidence="8">Mo-MPT guanylyltransferase</fullName>
    </alternativeName>
    <alternativeName>
        <fullName evidence="8">Molybdopterin guanylyltransferase</fullName>
    </alternativeName>
    <alternativeName>
        <fullName evidence="8">Molybdopterin-guanine dinucleotide synthase</fullName>
        <shortName evidence="8">MGD synthase</shortName>
    </alternativeName>
</protein>
<dbReference type="GO" id="GO:0046872">
    <property type="term" value="F:metal ion binding"/>
    <property type="evidence" value="ECO:0007669"/>
    <property type="project" value="UniProtKB-KW"/>
</dbReference>
<dbReference type="AlphaFoldDB" id="A0A1G8YMS2"/>
<keyword evidence="1 8" id="KW-0963">Cytoplasm</keyword>
<keyword evidence="2 8" id="KW-0808">Transferase</keyword>
<dbReference type="Gene3D" id="3.90.550.10">
    <property type="entry name" value="Spore Coat Polysaccharide Biosynthesis Protein SpsA, Chain A"/>
    <property type="match status" value="1"/>
</dbReference>
<evidence type="ECO:0000256" key="3">
    <source>
        <dbReference type="ARBA" id="ARBA00022723"/>
    </source>
</evidence>
<feature type="binding site" evidence="8">
    <location>
        <position position="103"/>
    </location>
    <ligand>
        <name>GTP</name>
        <dbReference type="ChEBI" id="CHEBI:37565"/>
    </ligand>
</feature>
<dbReference type="GO" id="GO:0005525">
    <property type="term" value="F:GTP binding"/>
    <property type="evidence" value="ECO:0007669"/>
    <property type="project" value="UniProtKB-UniRule"/>
</dbReference>
<proteinExistence type="inferred from homology"/>
<comment type="catalytic activity">
    <reaction evidence="8">
        <text>Mo-molybdopterin + GTP + H(+) = Mo-molybdopterin guanine dinucleotide + diphosphate</text>
        <dbReference type="Rhea" id="RHEA:34243"/>
        <dbReference type="ChEBI" id="CHEBI:15378"/>
        <dbReference type="ChEBI" id="CHEBI:33019"/>
        <dbReference type="ChEBI" id="CHEBI:37565"/>
        <dbReference type="ChEBI" id="CHEBI:71302"/>
        <dbReference type="ChEBI" id="CHEBI:71310"/>
        <dbReference type="EC" id="2.7.7.77"/>
    </reaction>
</comment>
<keyword evidence="3 8" id="KW-0479">Metal-binding</keyword>
<keyword evidence="7 8" id="KW-0501">Molybdenum cofactor biosynthesis</keyword>